<sequence length="224" mass="25917">MTSGWQTYARRYHDFRSGRYPLPNDDREQDREDMMHGMMLQATDGRLIFALIDEDLQNIVDLGTGTGILAIKVPYLESPEKFLKAFRHMRPGARIELQDIDHQCHSDDDTIPDNWPVTRLYDLLVDAFQRFSGNSRAADLGGEYLTNAGFINIQHNCVKLSFGPKKYYVGQFYREACKQFFPALAARHFPKMGWTSAEMEVLLAECREVMKDLQCPCLQYDINF</sequence>
<dbReference type="InterPro" id="IPR029063">
    <property type="entry name" value="SAM-dependent_MTases_sf"/>
</dbReference>
<protein>
    <recommendedName>
        <fullName evidence="3">Methyltransferase domain-containing protein</fullName>
    </recommendedName>
</protein>
<proteinExistence type="predicted"/>
<dbReference type="Proteomes" id="UP000717696">
    <property type="component" value="Unassembled WGS sequence"/>
</dbReference>
<evidence type="ECO:0000313" key="1">
    <source>
        <dbReference type="EMBL" id="KAH7146645.1"/>
    </source>
</evidence>
<dbReference type="EMBL" id="JAGMUU010000008">
    <property type="protein sequence ID" value="KAH7146645.1"/>
    <property type="molecule type" value="Genomic_DNA"/>
</dbReference>
<dbReference type="AlphaFoldDB" id="A0A9P9EY34"/>
<accession>A0A9P9EY34</accession>
<name>A0A9P9EY34_9HYPO</name>
<reference evidence="1" key="1">
    <citation type="journal article" date="2021" name="Nat. Commun.">
        <title>Genetic determinants of endophytism in the Arabidopsis root mycobiome.</title>
        <authorList>
            <person name="Mesny F."/>
            <person name="Miyauchi S."/>
            <person name="Thiergart T."/>
            <person name="Pickel B."/>
            <person name="Atanasova L."/>
            <person name="Karlsson M."/>
            <person name="Huettel B."/>
            <person name="Barry K.W."/>
            <person name="Haridas S."/>
            <person name="Chen C."/>
            <person name="Bauer D."/>
            <person name="Andreopoulos W."/>
            <person name="Pangilinan J."/>
            <person name="LaButti K."/>
            <person name="Riley R."/>
            <person name="Lipzen A."/>
            <person name="Clum A."/>
            <person name="Drula E."/>
            <person name="Henrissat B."/>
            <person name="Kohler A."/>
            <person name="Grigoriev I.V."/>
            <person name="Martin F.M."/>
            <person name="Hacquard S."/>
        </authorList>
    </citation>
    <scope>NUCLEOTIDE SEQUENCE</scope>
    <source>
        <strain evidence="1">MPI-CAGE-AT-0021</strain>
    </source>
</reference>
<dbReference type="OrthoDB" id="2013972at2759"/>
<gene>
    <name evidence="1" type="ORF">B0J13DRAFT_584195</name>
</gene>
<evidence type="ECO:0000313" key="2">
    <source>
        <dbReference type="Proteomes" id="UP000717696"/>
    </source>
</evidence>
<dbReference type="SUPFAM" id="SSF53335">
    <property type="entry name" value="S-adenosyl-L-methionine-dependent methyltransferases"/>
    <property type="match status" value="1"/>
</dbReference>
<evidence type="ECO:0008006" key="3">
    <source>
        <dbReference type="Google" id="ProtNLM"/>
    </source>
</evidence>
<organism evidence="1 2">
    <name type="scientific">Dactylonectria estremocensis</name>
    <dbReference type="NCBI Taxonomy" id="1079267"/>
    <lineage>
        <taxon>Eukaryota</taxon>
        <taxon>Fungi</taxon>
        <taxon>Dikarya</taxon>
        <taxon>Ascomycota</taxon>
        <taxon>Pezizomycotina</taxon>
        <taxon>Sordariomycetes</taxon>
        <taxon>Hypocreomycetidae</taxon>
        <taxon>Hypocreales</taxon>
        <taxon>Nectriaceae</taxon>
        <taxon>Dactylonectria</taxon>
    </lineage>
</organism>
<comment type="caution">
    <text evidence="1">The sequence shown here is derived from an EMBL/GenBank/DDBJ whole genome shotgun (WGS) entry which is preliminary data.</text>
</comment>
<keyword evidence="2" id="KW-1185">Reference proteome</keyword>